<keyword evidence="3" id="KW-1185">Reference proteome</keyword>
<proteinExistence type="predicted"/>
<organism evidence="2 3">
    <name type="scientific">Candidatus Entotheonella gemina</name>
    <dbReference type="NCBI Taxonomy" id="1429439"/>
    <lineage>
        <taxon>Bacteria</taxon>
        <taxon>Pseudomonadati</taxon>
        <taxon>Nitrospinota/Tectimicrobiota group</taxon>
        <taxon>Candidatus Tectimicrobiota</taxon>
        <taxon>Candidatus Entotheonellia</taxon>
        <taxon>Candidatus Entotheonellales</taxon>
        <taxon>Candidatus Entotheonellaceae</taxon>
        <taxon>Candidatus Entotheonella</taxon>
    </lineage>
</organism>
<gene>
    <name evidence="2" type="ORF">ETSY2_39405</name>
</gene>
<comment type="caution">
    <text evidence="2">The sequence shown here is derived from an EMBL/GenBank/DDBJ whole genome shotgun (WGS) entry which is preliminary data.</text>
</comment>
<dbReference type="Pfam" id="PF07110">
    <property type="entry name" value="EthD"/>
    <property type="match status" value="1"/>
</dbReference>
<dbReference type="EMBL" id="AZHX01001746">
    <property type="protein sequence ID" value="ETX00279.1"/>
    <property type="molecule type" value="Genomic_DNA"/>
</dbReference>
<dbReference type="HOGENOM" id="CLU_1065732_0_0_7"/>
<evidence type="ECO:0000313" key="3">
    <source>
        <dbReference type="Proteomes" id="UP000019140"/>
    </source>
</evidence>
<accession>W4LQH1</accession>
<dbReference type="Gene3D" id="3.30.70.100">
    <property type="match status" value="2"/>
</dbReference>
<dbReference type="InterPro" id="IPR011008">
    <property type="entry name" value="Dimeric_a/b-barrel"/>
</dbReference>
<evidence type="ECO:0000313" key="2">
    <source>
        <dbReference type="EMBL" id="ETX00279.1"/>
    </source>
</evidence>
<sequence>MSVEATPGAKMIYLIKRRPSTSREELVMHWYANHMPTVIQSQKDAAASGKPHARRYIVLLFDANRDGEHPWDGMAQLWWEKPLERPDVPSGTTPRDTFQQKAEPYMPWATTEYVVIDGSDHLSTEPLTLNAPYPSTRSGFFRMSFFVKAKPGADYAAFFDHWLNVHAPNVKATMEEAGGFRYVVNHSMTPEAESYAGLAELYFPDVSCYERWRAIIKPDGMEQWLDPEGTLVLRGNTEMIGIPRLCL</sequence>
<name>W4LQH1_9BACT</name>
<reference evidence="2 3" key="1">
    <citation type="journal article" date="2014" name="Nature">
        <title>An environmental bacterial taxon with a large and distinct metabolic repertoire.</title>
        <authorList>
            <person name="Wilson M.C."/>
            <person name="Mori T."/>
            <person name="Ruckert C."/>
            <person name="Uria A.R."/>
            <person name="Helf M.J."/>
            <person name="Takada K."/>
            <person name="Gernert C."/>
            <person name="Steffens U.A."/>
            <person name="Heycke N."/>
            <person name="Schmitt S."/>
            <person name="Rinke C."/>
            <person name="Helfrich E.J."/>
            <person name="Brachmann A.O."/>
            <person name="Gurgui C."/>
            <person name="Wakimoto T."/>
            <person name="Kracht M."/>
            <person name="Crusemann M."/>
            <person name="Hentschel U."/>
            <person name="Abe I."/>
            <person name="Matsunaga S."/>
            <person name="Kalinowski J."/>
            <person name="Takeyama H."/>
            <person name="Piel J."/>
        </authorList>
    </citation>
    <scope>NUCLEOTIDE SEQUENCE [LARGE SCALE GENOMIC DNA]</scope>
    <source>
        <strain evidence="3">TSY2</strain>
    </source>
</reference>
<evidence type="ECO:0000259" key="1">
    <source>
        <dbReference type="Pfam" id="PF07110"/>
    </source>
</evidence>
<dbReference type="Proteomes" id="UP000019140">
    <property type="component" value="Unassembled WGS sequence"/>
</dbReference>
<dbReference type="AlphaFoldDB" id="W4LQH1"/>
<dbReference type="SUPFAM" id="SSF54909">
    <property type="entry name" value="Dimeric alpha+beta barrel"/>
    <property type="match status" value="2"/>
</dbReference>
<feature type="domain" description="EthD" evidence="1">
    <location>
        <begin position="150"/>
        <end position="211"/>
    </location>
</feature>
<dbReference type="GO" id="GO:0016491">
    <property type="term" value="F:oxidoreductase activity"/>
    <property type="evidence" value="ECO:0007669"/>
    <property type="project" value="InterPro"/>
</dbReference>
<protein>
    <recommendedName>
        <fullName evidence="1">EthD domain-containing protein</fullName>
    </recommendedName>
</protein>
<dbReference type="InterPro" id="IPR009799">
    <property type="entry name" value="EthD_dom"/>
</dbReference>